<evidence type="ECO:0000256" key="8">
    <source>
        <dbReference type="ARBA" id="ARBA00023284"/>
    </source>
</evidence>
<dbReference type="SUPFAM" id="SSF52833">
    <property type="entry name" value="Thioredoxin-like"/>
    <property type="match status" value="1"/>
</dbReference>
<dbReference type="Gene3D" id="3.40.30.10">
    <property type="entry name" value="Glutaredoxin"/>
    <property type="match status" value="1"/>
</dbReference>
<dbReference type="Proteomes" id="UP001596455">
    <property type="component" value="Unassembled WGS sequence"/>
</dbReference>
<keyword evidence="15" id="KW-1185">Reference proteome</keyword>
<comment type="catalytic activity">
    <reaction evidence="12">
        <text>a hydroperoxide + [thioredoxin]-dithiol = an alcohol + [thioredoxin]-disulfide + H2O</text>
        <dbReference type="Rhea" id="RHEA:62620"/>
        <dbReference type="Rhea" id="RHEA-COMP:10698"/>
        <dbReference type="Rhea" id="RHEA-COMP:10700"/>
        <dbReference type="ChEBI" id="CHEBI:15377"/>
        <dbReference type="ChEBI" id="CHEBI:29950"/>
        <dbReference type="ChEBI" id="CHEBI:30879"/>
        <dbReference type="ChEBI" id="CHEBI:35924"/>
        <dbReference type="ChEBI" id="CHEBI:50058"/>
        <dbReference type="EC" id="1.11.1.24"/>
    </reaction>
</comment>
<gene>
    <name evidence="14" type="primary">bcp</name>
    <name evidence="14" type="ORF">ACFQQL_08400</name>
</gene>
<dbReference type="InterPro" id="IPR024706">
    <property type="entry name" value="Peroxiredoxin_AhpC-typ"/>
</dbReference>
<dbReference type="InterPro" id="IPR000866">
    <property type="entry name" value="AhpC/TSA"/>
</dbReference>
<dbReference type="InterPro" id="IPR050924">
    <property type="entry name" value="Peroxiredoxin_BCP/PrxQ"/>
</dbReference>
<dbReference type="EC" id="1.11.1.24" evidence="3"/>
<dbReference type="PROSITE" id="PS51352">
    <property type="entry name" value="THIOREDOXIN_2"/>
    <property type="match status" value="1"/>
</dbReference>
<comment type="subunit">
    <text evidence="2">Monomer.</text>
</comment>
<evidence type="ECO:0000256" key="2">
    <source>
        <dbReference type="ARBA" id="ARBA00011245"/>
    </source>
</evidence>
<keyword evidence="4 14" id="KW-0575">Peroxidase</keyword>
<dbReference type="PIRSF" id="PIRSF000239">
    <property type="entry name" value="AHPC"/>
    <property type="match status" value="1"/>
</dbReference>
<dbReference type="Pfam" id="PF00578">
    <property type="entry name" value="AhpC-TSA"/>
    <property type="match status" value="1"/>
</dbReference>
<evidence type="ECO:0000256" key="5">
    <source>
        <dbReference type="ARBA" id="ARBA00022862"/>
    </source>
</evidence>
<evidence type="ECO:0000256" key="3">
    <source>
        <dbReference type="ARBA" id="ARBA00013017"/>
    </source>
</evidence>
<dbReference type="GO" id="GO:0140824">
    <property type="term" value="F:thioredoxin-dependent peroxiredoxin activity"/>
    <property type="evidence" value="ECO:0007669"/>
    <property type="project" value="UniProtKB-EC"/>
</dbReference>
<keyword evidence="8" id="KW-0676">Redox-active center</keyword>
<evidence type="ECO:0000256" key="4">
    <source>
        <dbReference type="ARBA" id="ARBA00022559"/>
    </source>
</evidence>
<comment type="caution">
    <text evidence="14">The sequence shown here is derived from an EMBL/GenBank/DDBJ whole genome shotgun (WGS) entry which is preliminary data.</text>
</comment>
<protein>
    <recommendedName>
        <fullName evidence="3">thioredoxin-dependent peroxiredoxin</fullName>
        <ecNumber evidence="3">1.11.1.24</ecNumber>
    </recommendedName>
    <alternativeName>
        <fullName evidence="11">Bacterioferritin comigratory protein</fullName>
    </alternativeName>
    <alternativeName>
        <fullName evidence="9">Thioredoxin peroxidase</fullName>
    </alternativeName>
</protein>
<evidence type="ECO:0000256" key="11">
    <source>
        <dbReference type="ARBA" id="ARBA00041373"/>
    </source>
</evidence>
<accession>A0ABW2QCJ2</accession>
<organism evidence="14 15">
    <name type="scientific">Georgenia alba</name>
    <dbReference type="NCBI Taxonomy" id="2233858"/>
    <lineage>
        <taxon>Bacteria</taxon>
        <taxon>Bacillati</taxon>
        <taxon>Actinomycetota</taxon>
        <taxon>Actinomycetes</taxon>
        <taxon>Micrococcales</taxon>
        <taxon>Bogoriellaceae</taxon>
        <taxon>Georgenia</taxon>
    </lineage>
</organism>
<dbReference type="PANTHER" id="PTHR42801">
    <property type="entry name" value="THIOREDOXIN-DEPENDENT PEROXIDE REDUCTASE"/>
    <property type="match status" value="1"/>
</dbReference>
<dbReference type="InterPro" id="IPR036249">
    <property type="entry name" value="Thioredoxin-like_sf"/>
</dbReference>
<dbReference type="PANTHER" id="PTHR42801:SF4">
    <property type="entry name" value="AHPC_TSA FAMILY PROTEIN"/>
    <property type="match status" value="1"/>
</dbReference>
<dbReference type="RefSeq" id="WP_382393176.1">
    <property type="nucleotide sequence ID" value="NZ_JBHTCQ010000001.1"/>
</dbReference>
<sequence length="158" mass="16529">MPRLQPGENAPDFTLPTADGGQVSLADLRADAAKGVVVYFYPAASTPGCTTEACDFRDSLAALRGAGYAVVGISPDPVDKLATFAAAESLTFPLASDPDHAVLEAYGAWGERKNYGRTYVGVIRSTVVVDPDGTVSLAQYNVKATGHVARLRKQLAVA</sequence>
<name>A0ABW2QCJ2_9MICO</name>
<comment type="function">
    <text evidence="1">Thiol-specific peroxidase that catalyzes the reduction of hydrogen peroxide and organic hydroperoxides to water and alcohols, respectively. Plays a role in cell protection against oxidative stress by detoxifying peroxides and as sensor of hydrogen peroxide-mediated signaling events.</text>
</comment>
<evidence type="ECO:0000259" key="13">
    <source>
        <dbReference type="PROSITE" id="PS51352"/>
    </source>
</evidence>
<evidence type="ECO:0000256" key="1">
    <source>
        <dbReference type="ARBA" id="ARBA00003330"/>
    </source>
</evidence>
<evidence type="ECO:0000256" key="6">
    <source>
        <dbReference type="ARBA" id="ARBA00023002"/>
    </source>
</evidence>
<comment type="similarity">
    <text evidence="10">Belongs to the peroxiredoxin family. BCP/PrxQ subfamily.</text>
</comment>
<evidence type="ECO:0000256" key="7">
    <source>
        <dbReference type="ARBA" id="ARBA00023157"/>
    </source>
</evidence>
<reference evidence="15" key="1">
    <citation type="journal article" date="2019" name="Int. J. Syst. Evol. Microbiol.">
        <title>The Global Catalogue of Microorganisms (GCM) 10K type strain sequencing project: providing services to taxonomists for standard genome sequencing and annotation.</title>
        <authorList>
            <consortium name="The Broad Institute Genomics Platform"/>
            <consortium name="The Broad Institute Genome Sequencing Center for Infectious Disease"/>
            <person name="Wu L."/>
            <person name="Ma J."/>
        </authorList>
    </citation>
    <scope>NUCLEOTIDE SEQUENCE [LARGE SCALE GENOMIC DNA]</scope>
    <source>
        <strain evidence="15">JCM 1490</strain>
    </source>
</reference>
<feature type="domain" description="Thioredoxin" evidence="13">
    <location>
        <begin position="4"/>
        <end position="158"/>
    </location>
</feature>
<keyword evidence="7" id="KW-1015">Disulfide bond</keyword>
<keyword evidence="6 14" id="KW-0560">Oxidoreductase</keyword>
<dbReference type="CDD" id="cd03017">
    <property type="entry name" value="PRX_BCP"/>
    <property type="match status" value="1"/>
</dbReference>
<evidence type="ECO:0000256" key="12">
    <source>
        <dbReference type="ARBA" id="ARBA00049091"/>
    </source>
</evidence>
<dbReference type="EMBL" id="JBHTCQ010000001">
    <property type="protein sequence ID" value="MFC7405128.1"/>
    <property type="molecule type" value="Genomic_DNA"/>
</dbReference>
<evidence type="ECO:0000313" key="14">
    <source>
        <dbReference type="EMBL" id="MFC7405128.1"/>
    </source>
</evidence>
<proteinExistence type="inferred from homology"/>
<evidence type="ECO:0000313" key="15">
    <source>
        <dbReference type="Proteomes" id="UP001596455"/>
    </source>
</evidence>
<keyword evidence="5" id="KW-0049">Antioxidant</keyword>
<dbReference type="InterPro" id="IPR013766">
    <property type="entry name" value="Thioredoxin_domain"/>
</dbReference>
<evidence type="ECO:0000256" key="10">
    <source>
        <dbReference type="ARBA" id="ARBA00038489"/>
    </source>
</evidence>
<dbReference type="NCBIfam" id="NF006960">
    <property type="entry name" value="PRK09437.1"/>
    <property type="match status" value="1"/>
</dbReference>
<evidence type="ECO:0000256" key="9">
    <source>
        <dbReference type="ARBA" id="ARBA00032824"/>
    </source>
</evidence>